<dbReference type="GeneID" id="119727360"/>
<feature type="region of interest" description="Disordered" evidence="11">
    <location>
        <begin position="637"/>
        <end position="668"/>
    </location>
</feature>
<dbReference type="CTD" id="9882"/>
<feature type="compositionally biased region" description="Pro residues" evidence="11">
    <location>
        <begin position="820"/>
        <end position="829"/>
    </location>
</feature>
<feature type="compositionally biased region" description="Low complexity" evidence="11">
    <location>
        <begin position="376"/>
        <end position="390"/>
    </location>
</feature>
<feature type="compositionally biased region" description="Polar residues" evidence="11">
    <location>
        <begin position="701"/>
        <end position="722"/>
    </location>
</feature>
<feature type="region of interest" description="Disordered" evidence="11">
    <location>
        <begin position="1"/>
        <end position="89"/>
    </location>
</feature>
<feature type="region of interest" description="Disordered" evidence="11">
    <location>
        <begin position="694"/>
        <end position="865"/>
    </location>
</feature>
<evidence type="ECO:0000256" key="2">
    <source>
        <dbReference type="ARBA" id="ARBA00022468"/>
    </source>
</evidence>
<evidence type="ECO:0000256" key="8">
    <source>
        <dbReference type="ARBA" id="ARBA00072013"/>
    </source>
</evidence>
<feature type="compositionally biased region" description="Low complexity" evidence="11">
    <location>
        <begin position="440"/>
        <end position="454"/>
    </location>
</feature>
<feature type="region of interest" description="Disordered" evidence="11">
    <location>
        <begin position="375"/>
        <end position="463"/>
    </location>
</feature>
<dbReference type="InterPro" id="IPR000195">
    <property type="entry name" value="Rab-GAP-TBC_dom"/>
</dbReference>
<dbReference type="Pfam" id="PF00566">
    <property type="entry name" value="RabGAP-TBC"/>
    <property type="match status" value="1"/>
</dbReference>
<evidence type="ECO:0000259" key="13">
    <source>
        <dbReference type="PROSITE" id="PS50086"/>
    </source>
</evidence>
<evidence type="ECO:0000256" key="11">
    <source>
        <dbReference type="SAM" id="MobiDB-lite"/>
    </source>
</evidence>
<organism evidence="14 15">
    <name type="scientific">Patiria miniata</name>
    <name type="common">Bat star</name>
    <name type="synonym">Asterina miniata</name>
    <dbReference type="NCBI Taxonomy" id="46514"/>
    <lineage>
        <taxon>Eukaryota</taxon>
        <taxon>Metazoa</taxon>
        <taxon>Echinodermata</taxon>
        <taxon>Eleutherozoa</taxon>
        <taxon>Asterozoa</taxon>
        <taxon>Asteroidea</taxon>
        <taxon>Valvatacea</taxon>
        <taxon>Valvatida</taxon>
        <taxon>Asterinidae</taxon>
        <taxon>Patiria</taxon>
    </lineage>
</organism>
<protein>
    <recommendedName>
        <fullName evidence="8">TBC1 domain family member 4</fullName>
    </recommendedName>
    <alternativeName>
        <fullName evidence="9">Akt substrate of 160 kDa</fullName>
    </alternativeName>
</protein>
<feature type="region of interest" description="Disordered" evidence="11">
    <location>
        <begin position="1449"/>
        <end position="1477"/>
    </location>
</feature>
<dbReference type="Proteomes" id="UP000887568">
    <property type="component" value="Unplaced"/>
</dbReference>
<feature type="domain" description="PID" evidence="12">
    <location>
        <begin position="161"/>
        <end position="272"/>
    </location>
</feature>
<dbReference type="FunFam" id="1.10.10.2750:FF:000002">
    <property type="entry name" value="TBC1 domain family member 4"/>
    <property type="match status" value="1"/>
</dbReference>
<evidence type="ECO:0000256" key="1">
    <source>
        <dbReference type="ARBA" id="ARBA00004496"/>
    </source>
</evidence>
<dbReference type="Gene3D" id="1.10.10.2750">
    <property type="match status" value="1"/>
</dbReference>
<evidence type="ECO:0000256" key="9">
    <source>
        <dbReference type="ARBA" id="ARBA00081861"/>
    </source>
</evidence>
<evidence type="ECO:0000256" key="7">
    <source>
        <dbReference type="ARBA" id="ARBA00022990"/>
    </source>
</evidence>
<feature type="region of interest" description="Disordered" evidence="11">
    <location>
        <begin position="342"/>
        <end position="361"/>
    </location>
</feature>
<dbReference type="GO" id="GO:0032869">
    <property type="term" value="P:cellular response to insulin stimulus"/>
    <property type="evidence" value="ECO:0007669"/>
    <property type="project" value="UniProtKB-ARBA"/>
</dbReference>
<feature type="compositionally biased region" description="Polar residues" evidence="11">
    <location>
        <begin position="1424"/>
        <end position="1437"/>
    </location>
</feature>
<feature type="region of interest" description="Disordered" evidence="11">
    <location>
        <begin position="1407"/>
        <end position="1437"/>
    </location>
</feature>
<keyword evidence="2" id="KW-0343">GTPase activation</keyword>
<dbReference type="Pfam" id="PF11830">
    <property type="entry name" value="DUF3350"/>
    <property type="match status" value="1"/>
</dbReference>
<feature type="coiled-coil region" evidence="10">
    <location>
        <begin position="1315"/>
        <end position="1370"/>
    </location>
</feature>
<keyword evidence="15" id="KW-1185">Reference proteome</keyword>
<dbReference type="Gene3D" id="1.10.8.270">
    <property type="entry name" value="putative rabgap domain of human tbc1 domain family member 14 like domains"/>
    <property type="match status" value="1"/>
</dbReference>
<dbReference type="FunFam" id="1.10.8.270:FF:000001">
    <property type="entry name" value="TBC1 domain family member 1"/>
    <property type="match status" value="1"/>
</dbReference>
<evidence type="ECO:0000256" key="10">
    <source>
        <dbReference type="SAM" id="Coils"/>
    </source>
</evidence>
<evidence type="ECO:0000313" key="15">
    <source>
        <dbReference type="Proteomes" id="UP000887568"/>
    </source>
</evidence>
<keyword evidence="10" id="KW-0175">Coiled coil</keyword>
<dbReference type="CDD" id="cd00934">
    <property type="entry name" value="PTB"/>
    <property type="match status" value="1"/>
</dbReference>
<feature type="domain" description="PID" evidence="12">
    <location>
        <begin position="473"/>
        <end position="553"/>
    </location>
</feature>
<keyword evidence="4" id="KW-0963">Cytoplasm</keyword>
<feature type="compositionally biased region" description="Polar residues" evidence="11">
    <location>
        <begin position="400"/>
        <end position="413"/>
    </location>
</feature>
<keyword evidence="3" id="KW-0488">Methylation</keyword>
<dbReference type="PROSITE" id="PS50086">
    <property type="entry name" value="TBC_RABGAP"/>
    <property type="match status" value="1"/>
</dbReference>
<dbReference type="CDD" id="cd01269">
    <property type="entry name" value="PTB_TBC1D1_like"/>
    <property type="match status" value="1"/>
</dbReference>
<dbReference type="GO" id="GO:0005096">
    <property type="term" value="F:GTPase activator activity"/>
    <property type="evidence" value="ECO:0007669"/>
    <property type="project" value="UniProtKB-KW"/>
</dbReference>
<feature type="compositionally biased region" description="Low complexity" evidence="11">
    <location>
        <begin position="75"/>
        <end position="87"/>
    </location>
</feature>
<evidence type="ECO:0000256" key="3">
    <source>
        <dbReference type="ARBA" id="ARBA00022481"/>
    </source>
</evidence>
<dbReference type="SMART" id="SM00462">
    <property type="entry name" value="PTB"/>
    <property type="match status" value="2"/>
</dbReference>
<dbReference type="SUPFAM" id="SSF47923">
    <property type="entry name" value="Ypt/Rab-GAP domain of gyp1p"/>
    <property type="match status" value="2"/>
</dbReference>
<evidence type="ECO:0000313" key="14">
    <source>
        <dbReference type="EnsemblMetazoa" id="XP_038055153.1"/>
    </source>
</evidence>
<sequence>MSKHVPLAGAKKSLSLDSGLGRQPNRRDGSSTSAVVNTDVDRTVSLDSTRNKTPPRDPHHTHCSFQVGLADDSTDSMPASSSSSSLSNINESITNQDEVDGLGNIAEMSTVKLRTSLDSIPRDRRSKMLDTHPVIMKGRDMGDGVGGVGGGCGGGGTKAVFKMKYFGNVQLDRRITQPMLPWILADKQRRAGTGQNLILQVSSRGAVGISESKGNIVFEHLPQSITRFSRGHDKKCFAYLWRPDSDSNFHCYVFETSDQEVVHHIASAVRDASKEAMKYDSISKDEKAGVEAIENLRINNATMFEVLYCGRVTVTHKRAPPTLIDDTIEKFNVHEMENSKKKLANRKRHYSFGDQNGQSVGADATRTAIELDRLSSDTASSVSSDSLTSSPHNAADTDGDTTSNGSRTSQQDPLSPVARDRVSSAGAAMLKHRTSGHGDASSTTSSTASVASATEMNGQSVTSGHNRTMLFQIGKSMLTLISPDKKSFMLTKKFNDISFCSQGIKQPEFFGFICREKSSASSYMCYVFKCQSEPVVDGIMTTLRQSFNVALQKSKLHVICGTCPMHQLHKLCQTIEGHPPEKAHTLLLKQLETLSDSERISVVAKTKEAKACSAQEANEIIMSQLIAICEQQQTAHTHNSDVEAGGGDIATSSPTQERKLTSKGSFTEPVEGKVGAFKKAKKSLASSFENLLSRKKKNSVEEQGSFSNSGYRSRQGTMDSVNSDSSLRDSPRDSPIPMTATANAQSQPAPPVQILTSTTPSPSSNPPTVVDIPTPPPSEDRPQRQPTRPSPIFCKQDSLPEAMISPGIRPRSKTLGDTPSPSPKTPPPDSRFQYTPTAKLALQASQSQKPPSMQKMPLGRTTSAFYDDRPRTLSLSPFSPHPGAAIGRRMSWRQQIFNRVVTPIAESKHGQGELTEEESEDVFEGEGIPKIRGLERKESLTRARRFTSKEQIRDLWKKAIREQILLIRMDKENRNLQARQDAAQEKRIKLDYEEITPCLKEVTVTWEKILSRPNRSSIRLSKEDVNDTFKQGIPKGRRGEIWQFICEQQKLNGRANGNIPKYEPYKELLKELTIHQHAILIDLGRTFPTHPYFANPLGRGQLSLFNLLKAYSLLDTDVGYCQGLSFVAGVLLMHMDEEQSFDMLVFLMYSLGFRRQYKPDMIALQIQMYQLSRLLHDFHKRLYDHLEQNEIGPSLYAAPWFLTLFASQFPLGFVAKVFDLIFLQGFEVIFKVALIVLGSHEELLLHCDGFEAIIEFLKDTLPTLGIIQMENVINKAYQLDISKELHAYEVEYHMLQEEMAPSPVHQRAQQPATDVHKLETANRNLRRHNSELVEQLQGAHNTIHSQEAMIHNLRKNEDKLKSEVRTINLERSALLNTVAKLRSLLPKDILLEDAGINFTSSTSSILSGSSFEDKDVSPVDQKADSGTGNLSGSQTCSLDDLDTEVAAITTPKGVWGRNHSNGSSGSEISTSASSELD</sequence>
<evidence type="ECO:0000256" key="6">
    <source>
        <dbReference type="ARBA" id="ARBA00022737"/>
    </source>
</evidence>
<dbReference type="FunFam" id="1.10.472.80:FF:000003">
    <property type="entry name" value="Putative TBC1 domain family member 1"/>
    <property type="match status" value="1"/>
</dbReference>
<reference evidence="14" key="1">
    <citation type="submission" date="2022-11" db="UniProtKB">
        <authorList>
            <consortium name="EnsemblMetazoa"/>
        </authorList>
    </citation>
    <scope>IDENTIFICATION</scope>
</reference>
<dbReference type="OrthoDB" id="295078at2759"/>
<feature type="compositionally biased region" description="Low complexity" evidence="11">
    <location>
        <begin position="1460"/>
        <end position="1477"/>
    </location>
</feature>
<proteinExistence type="predicted"/>
<feature type="compositionally biased region" description="Low complexity" evidence="11">
    <location>
        <begin position="756"/>
        <end position="772"/>
    </location>
</feature>
<evidence type="ECO:0000256" key="5">
    <source>
        <dbReference type="ARBA" id="ARBA00022553"/>
    </source>
</evidence>
<dbReference type="InterPro" id="IPR011993">
    <property type="entry name" value="PH-like_dom_sf"/>
</dbReference>
<keyword evidence="7" id="KW-0007">Acetylation</keyword>
<dbReference type="SMART" id="SM00164">
    <property type="entry name" value="TBC"/>
    <property type="match status" value="1"/>
</dbReference>
<feature type="compositionally biased region" description="Basic and acidic residues" evidence="11">
    <location>
        <begin position="1411"/>
        <end position="1423"/>
    </location>
</feature>
<dbReference type="EnsemblMetazoa" id="XM_038199225.1">
    <property type="protein sequence ID" value="XP_038055153.1"/>
    <property type="gene ID" value="LOC119727360"/>
</dbReference>
<keyword evidence="6" id="KW-0677">Repeat</keyword>
<dbReference type="InterPro" id="IPR035969">
    <property type="entry name" value="Rab-GAP_TBC_sf"/>
</dbReference>
<dbReference type="InterPro" id="IPR006020">
    <property type="entry name" value="PTB/PI_dom"/>
</dbReference>
<accession>A0A913ZTT3</accession>
<dbReference type="PANTHER" id="PTHR47219">
    <property type="entry name" value="RAB GTPASE-ACTIVATING PROTEIN 1-LIKE"/>
    <property type="match status" value="1"/>
</dbReference>
<comment type="subcellular location">
    <subcellularLocation>
        <location evidence="1">Cytoplasm</location>
    </subcellularLocation>
</comment>
<dbReference type="PROSITE" id="PS01179">
    <property type="entry name" value="PID"/>
    <property type="match status" value="2"/>
</dbReference>
<keyword evidence="5" id="KW-0597">Phosphoprotein</keyword>
<evidence type="ECO:0000256" key="4">
    <source>
        <dbReference type="ARBA" id="ARBA00022490"/>
    </source>
</evidence>
<dbReference type="Gene3D" id="2.30.29.30">
    <property type="entry name" value="Pleckstrin-homology domain (PH domain)/Phosphotyrosine-binding domain (PTB)"/>
    <property type="match status" value="2"/>
</dbReference>
<dbReference type="GO" id="GO:0005737">
    <property type="term" value="C:cytoplasm"/>
    <property type="evidence" value="ECO:0007669"/>
    <property type="project" value="UniProtKB-SubCell"/>
</dbReference>
<dbReference type="RefSeq" id="XP_038055153.1">
    <property type="nucleotide sequence ID" value="XM_038199225.1"/>
</dbReference>
<dbReference type="InterPro" id="IPR050302">
    <property type="entry name" value="Rab_GAP_TBC_domain"/>
</dbReference>
<dbReference type="SUPFAM" id="SSF50729">
    <property type="entry name" value="PH domain-like"/>
    <property type="match status" value="2"/>
</dbReference>
<feature type="domain" description="Rab-GAP TBC" evidence="13">
    <location>
        <begin position="1032"/>
        <end position="1225"/>
    </location>
</feature>
<dbReference type="Gene3D" id="1.10.472.80">
    <property type="entry name" value="Ypt/Rab-GAP domain of gyp1p, domain 3"/>
    <property type="match status" value="1"/>
</dbReference>
<evidence type="ECO:0000259" key="12">
    <source>
        <dbReference type="PROSITE" id="PS01179"/>
    </source>
</evidence>
<dbReference type="InterPro" id="IPR021785">
    <property type="entry name" value="DUF3350"/>
</dbReference>
<dbReference type="OMA" id="QQMRDPA"/>
<dbReference type="PANTHER" id="PTHR47219:SF16">
    <property type="entry name" value="GTPASE ACTIVATING PROTEIN"/>
    <property type="match status" value="1"/>
</dbReference>
<name>A0A913ZTT3_PATMI</name>
<dbReference type="Pfam" id="PF00640">
    <property type="entry name" value="PID"/>
    <property type="match status" value="2"/>
</dbReference>